<keyword evidence="4" id="KW-1185">Reference proteome</keyword>
<feature type="region of interest" description="Disordered" evidence="1">
    <location>
        <begin position="1"/>
        <end position="58"/>
    </location>
</feature>
<accession>A0ABN3Q6N6</accession>
<feature type="compositionally biased region" description="Polar residues" evidence="1">
    <location>
        <begin position="117"/>
        <end position="133"/>
    </location>
</feature>
<feature type="transmembrane region" description="Helical" evidence="2">
    <location>
        <begin position="64"/>
        <end position="82"/>
    </location>
</feature>
<keyword evidence="2" id="KW-1133">Transmembrane helix</keyword>
<evidence type="ECO:0000313" key="4">
    <source>
        <dbReference type="Proteomes" id="UP001501447"/>
    </source>
</evidence>
<feature type="compositionally biased region" description="Pro residues" evidence="1">
    <location>
        <begin position="265"/>
        <end position="274"/>
    </location>
</feature>
<feature type="compositionally biased region" description="Polar residues" evidence="1">
    <location>
        <begin position="47"/>
        <end position="56"/>
    </location>
</feature>
<evidence type="ECO:0000256" key="1">
    <source>
        <dbReference type="SAM" id="MobiDB-lite"/>
    </source>
</evidence>
<dbReference type="Proteomes" id="UP001501447">
    <property type="component" value="Unassembled WGS sequence"/>
</dbReference>
<reference evidence="3 4" key="1">
    <citation type="journal article" date="2019" name="Int. J. Syst. Evol. Microbiol.">
        <title>The Global Catalogue of Microorganisms (GCM) 10K type strain sequencing project: providing services to taxonomists for standard genome sequencing and annotation.</title>
        <authorList>
            <consortium name="The Broad Institute Genomics Platform"/>
            <consortium name="The Broad Institute Genome Sequencing Center for Infectious Disease"/>
            <person name="Wu L."/>
            <person name="Ma J."/>
        </authorList>
    </citation>
    <scope>NUCLEOTIDE SEQUENCE [LARGE SCALE GENOMIC DNA]</scope>
    <source>
        <strain evidence="3 4">JCM 16373</strain>
    </source>
</reference>
<evidence type="ECO:0000256" key="2">
    <source>
        <dbReference type="SAM" id="Phobius"/>
    </source>
</evidence>
<feature type="compositionally biased region" description="Basic and acidic residues" evidence="1">
    <location>
        <begin position="23"/>
        <end position="38"/>
    </location>
</feature>
<feature type="compositionally biased region" description="Basic and acidic residues" evidence="1">
    <location>
        <begin position="1"/>
        <end position="15"/>
    </location>
</feature>
<evidence type="ECO:0000313" key="3">
    <source>
        <dbReference type="EMBL" id="GAA2615000.1"/>
    </source>
</evidence>
<comment type="caution">
    <text evidence="3">The sequence shown here is derived from an EMBL/GenBank/DDBJ whole genome shotgun (WGS) entry which is preliminary data.</text>
</comment>
<feature type="region of interest" description="Disordered" evidence="1">
    <location>
        <begin position="225"/>
        <end position="296"/>
    </location>
</feature>
<feature type="region of interest" description="Disordered" evidence="1">
    <location>
        <begin position="113"/>
        <end position="200"/>
    </location>
</feature>
<sequence>MADVDRGDEKKTQQRERRRLQKPRPEADPSKQDRDGRLRRAARGTRSLMSSASRAIQTPRGRKVMGAALAVGGVAVATVLAATGLAPAVGAAMVVTGVVMYIQARGDEKRAAAAGFASQTPQTQRGQSAQMGQNWMPGAAPGMDPRAYPHAQNMQQSMAQQNAAHLQPRDFHQTAFQQPAAQHFAPPRPTPQQERDLQRVSEQWLQEQPLSVHVKLLQEIAAEEARAQSQGQAPQAAYQQPTQHPTQQAPVPNARQYNPQGYSYAPPPGPPPYSSRPGTPAATTQQRKGASPSRGR</sequence>
<dbReference type="EMBL" id="BAAARJ010000009">
    <property type="protein sequence ID" value="GAA2615000.1"/>
    <property type="molecule type" value="Genomic_DNA"/>
</dbReference>
<dbReference type="RefSeq" id="WP_344566272.1">
    <property type="nucleotide sequence ID" value="NZ_BAAARJ010000009.1"/>
</dbReference>
<protein>
    <submittedName>
        <fullName evidence="3">Uncharacterized protein</fullName>
    </submittedName>
</protein>
<organism evidence="3 4">
    <name type="scientific">Streptomyces axinellae</name>
    <dbReference type="NCBI Taxonomy" id="552788"/>
    <lineage>
        <taxon>Bacteria</taxon>
        <taxon>Bacillati</taxon>
        <taxon>Actinomycetota</taxon>
        <taxon>Actinomycetes</taxon>
        <taxon>Kitasatosporales</taxon>
        <taxon>Streptomycetaceae</taxon>
        <taxon>Streptomyces</taxon>
    </lineage>
</organism>
<gene>
    <name evidence="3" type="ORF">GCM10009863_30920</name>
</gene>
<keyword evidence="2" id="KW-0812">Transmembrane</keyword>
<feature type="compositionally biased region" description="Low complexity" evidence="1">
    <location>
        <begin position="151"/>
        <end position="164"/>
    </location>
</feature>
<proteinExistence type="predicted"/>
<feature type="compositionally biased region" description="Low complexity" evidence="1">
    <location>
        <begin position="227"/>
        <end position="252"/>
    </location>
</feature>
<feature type="compositionally biased region" description="Low complexity" evidence="1">
    <location>
        <begin position="173"/>
        <end position="185"/>
    </location>
</feature>
<name>A0ABN3Q6N6_9ACTN</name>
<keyword evidence="2" id="KW-0472">Membrane</keyword>